<feature type="compositionally biased region" description="Basic and acidic residues" evidence="7">
    <location>
        <begin position="294"/>
        <end position="338"/>
    </location>
</feature>
<name>A0A316ZFA9_9BASI</name>
<evidence type="ECO:0000256" key="5">
    <source>
        <dbReference type="ARBA" id="ARBA00023315"/>
    </source>
</evidence>
<dbReference type="AlphaFoldDB" id="A0A316ZFA9"/>
<keyword evidence="2" id="KW-0808">Transferase</keyword>
<evidence type="ECO:0000256" key="2">
    <source>
        <dbReference type="ARBA" id="ARBA00022679"/>
    </source>
</evidence>
<dbReference type="Gene3D" id="3.30.420.40">
    <property type="match status" value="2"/>
</dbReference>
<accession>A0A316ZFA9</accession>
<feature type="domain" description="Gcp-like" evidence="8">
    <location>
        <begin position="83"/>
        <end position="266"/>
    </location>
</feature>
<dbReference type="Proteomes" id="UP000245946">
    <property type="component" value="Unassembled WGS sequence"/>
</dbReference>
<reference evidence="9 10" key="1">
    <citation type="journal article" date="2018" name="Mol. Biol. Evol.">
        <title>Broad Genomic Sampling Reveals a Smut Pathogenic Ancestry of the Fungal Clade Ustilaginomycotina.</title>
        <authorList>
            <person name="Kijpornyongpan T."/>
            <person name="Mondo S.J."/>
            <person name="Barry K."/>
            <person name="Sandor L."/>
            <person name="Lee J."/>
            <person name="Lipzen A."/>
            <person name="Pangilinan J."/>
            <person name="LaButti K."/>
            <person name="Hainaut M."/>
            <person name="Henrissat B."/>
            <person name="Grigoriev I.V."/>
            <person name="Spatafora J.W."/>
            <person name="Aime M.C."/>
        </authorList>
    </citation>
    <scope>NUCLEOTIDE SEQUENCE [LARGE SCALE GENOMIC DNA]</scope>
    <source>
        <strain evidence="9 10">MCA 4186</strain>
    </source>
</reference>
<dbReference type="OrthoDB" id="10259622at2759"/>
<evidence type="ECO:0000313" key="9">
    <source>
        <dbReference type="EMBL" id="PWN99724.1"/>
    </source>
</evidence>
<dbReference type="InterPro" id="IPR017860">
    <property type="entry name" value="Peptidase_M22_CS"/>
</dbReference>
<dbReference type="GO" id="GO:0046872">
    <property type="term" value="F:metal ion binding"/>
    <property type="evidence" value="ECO:0007669"/>
    <property type="project" value="UniProtKB-KW"/>
</dbReference>
<dbReference type="GO" id="GO:0005739">
    <property type="term" value="C:mitochondrion"/>
    <property type="evidence" value="ECO:0007669"/>
    <property type="project" value="TreeGrafter"/>
</dbReference>
<dbReference type="GO" id="GO:0072670">
    <property type="term" value="P:mitochondrial tRNA threonylcarbamoyladenosine modification"/>
    <property type="evidence" value="ECO:0007669"/>
    <property type="project" value="TreeGrafter"/>
</dbReference>
<dbReference type="EC" id="2.3.1.234" evidence="1"/>
<feature type="region of interest" description="Disordered" evidence="7">
    <location>
        <begin position="276"/>
        <end position="346"/>
    </location>
</feature>
<sequence>MSLLGSGSTSSAFLRQLYRQPPRVAHCFSHSSRAALNARGERLVLGIETSCDDSCVSLVRAPLDYGASLAQGKALPEGGEAHVVASVVLRQDHGATGGIEPLQAAHEHAARLPSALLQALEQARYTGDLSSGASQVPSEIDAIAVTQGPGMSGCLSSGLAMAKTLSALWKRPLLYVHHMAAHALTPFLTSPSLRFPYLSLLLSGGHSQLVLVLGLDDYEILADATDGAIGNAFDKVARNLDAIDEWGTKPPGLQLEELAAQGIAHEHWAQVQRARRGLPLDPSVPTPKQVAAQRLRERKTEGREEMLQQRETGVKEDETGQEKNEPKEKGAMEGPKEQEDVELPPPIPPLMRGLPIPFRGVPAFSFGGLKEAACAEIRNAQAQGHYDVRWRCRMAREFQKAAFAQLCDKLHMALEPETVRSRTVPPFARREPETNKSAPRVRISDRRLDLGMPRENIKHLVVAGGVASNRSLRYVLRDALDSMKRKDVHLCFPPIQFCTDNAAMIAHAGLLQWSQRTTDMRRFPRAKWSLADLRVQEHEAAQAEAKAQEAQMEQRVEGRAARALRNLDLGPGLAGAM</sequence>
<dbReference type="PANTHER" id="PTHR11735">
    <property type="entry name" value="TRNA N6-ADENOSINE THREONYLCARBAMOYLTRANSFERASE"/>
    <property type="match status" value="1"/>
</dbReference>
<dbReference type="PANTHER" id="PTHR11735:SF6">
    <property type="entry name" value="TRNA N6-ADENOSINE THREONYLCARBAMOYLTRANSFERASE, MITOCHONDRIAL"/>
    <property type="match status" value="1"/>
</dbReference>
<evidence type="ECO:0000256" key="4">
    <source>
        <dbReference type="ARBA" id="ARBA00022723"/>
    </source>
</evidence>
<comment type="catalytic activity">
    <reaction evidence="6">
        <text>L-threonylcarbamoyladenylate + adenosine(37) in tRNA = N(6)-L-threonylcarbamoyladenosine(37) in tRNA + AMP + H(+)</text>
        <dbReference type="Rhea" id="RHEA:37059"/>
        <dbReference type="Rhea" id="RHEA-COMP:10162"/>
        <dbReference type="Rhea" id="RHEA-COMP:10163"/>
        <dbReference type="ChEBI" id="CHEBI:15378"/>
        <dbReference type="ChEBI" id="CHEBI:73682"/>
        <dbReference type="ChEBI" id="CHEBI:74411"/>
        <dbReference type="ChEBI" id="CHEBI:74418"/>
        <dbReference type="ChEBI" id="CHEBI:456215"/>
        <dbReference type="EC" id="2.3.1.234"/>
    </reaction>
</comment>
<protein>
    <recommendedName>
        <fullName evidence="1">N(6)-L-threonylcarbamoyladenine synthase</fullName>
        <ecNumber evidence="1">2.3.1.234</ecNumber>
    </recommendedName>
</protein>
<keyword evidence="4" id="KW-0479">Metal-binding</keyword>
<dbReference type="GeneID" id="37268379"/>
<keyword evidence="3" id="KW-0819">tRNA processing</keyword>
<dbReference type="STRING" id="58919.A0A316ZFA9"/>
<dbReference type="RefSeq" id="XP_025600003.1">
    <property type="nucleotide sequence ID" value="XM_025740835.1"/>
</dbReference>
<keyword evidence="10" id="KW-1185">Reference proteome</keyword>
<proteinExistence type="predicted"/>
<evidence type="ECO:0000313" key="10">
    <source>
        <dbReference type="Proteomes" id="UP000245946"/>
    </source>
</evidence>
<dbReference type="PRINTS" id="PR00789">
    <property type="entry name" value="OSIALOPTASE"/>
</dbReference>
<dbReference type="SUPFAM" id="SSF53067">
    <property type="entry name" value="Actin-like ATPase domain"/>
    <property type="match status" value="3"/>
</dbReference>
<evidence type="ECO:0000256" key="3">
    <source>
        <dbReference type="ARBA" id="ARBA00022694"/>
    </source>
</evidence>
<gene>
    <name evidence="9" type="ORF">FA09DRAFT_316183</name>
</gene>
<dbReference type="PROSITE" id="PS01016">
    <property type="entry name" value="GLYCOPROTEASE"/>
    <property type="match status" value="1"/>
</dbReference>
<dbReference type="Pfam" id="PF00814">
    <property type="entry name" value="TsaD"/>
    <property type="match status" value="2"/>
</dbReference>
<dbReference type="InterPro" id="IPR043129">
    <property type="entry name" value="ATPase_NBD"/>
</dbReference>
<dbReference type="GO" id="GO:0061711">
    <property type="term" value="F:tRNA N(6)-L-threonylcarbamoyladenine synthase activity"/>
    <property type="evidence" value="ECO:0007669"/>
    <property type="project" value="UniProtKB-EC"/>
</dbReference>
<keyword evidence="5" id="KW-0012">Acyltransferase</keyword>
<evidence type="ECO:0000259" key="8">
    <source>
        <dbReference type="Pfam" id="PF00814"/>
    </source>
</evidence>
<organism evidence="9 10">
    <name type="scientific">Tilletiopsis washingtonensis</name>
    <dbReference type="NCBI Taxonomy" id="58919"/>
    <lineage>
        <taxon>Eukaryota</taxon>
        <taxon>Fungi</taxon>
        <taxon>Dikarya</taxon>
        <taxon>Basidiomycota</taxon>
        <taxon>Ustilaginomycotina</taxon>
        <taxon>Exobasidiomycetes</taxon>
        <taxon>Entylomatales</taxon>
        <taxon>Entylomatales incertae sedis</taxon>
        <taxon>Tilletiopsis</taxon>
    </lineage>
</organism>
<dbReference type="EMBL" id="KZ819287">
    <property type="protein sequence ID" value="PWN99724.1"/>
    <property type="molecule type" value="Genomic_DNA"/>
</dbReference>
<feature type="domain" description="Gcp-like" evidence="8">
    <location>
        <begin position="354"/>
        <end position="506"/>
    </location>
</feature>
<dbReference type="InterPro" id="IPR000905">
    <property type="entry name" value="Gcp-like_dom"/>
</dbReference>
<dbReference type="InterPro" id="IPR017861">
    <property type="entry name" value="KAE1/TsaD"/>
</dbReference>
<evidence type="ECO:0000256" key="7">
    <source>
        <dbReference type="SAM" id="MobiDB-lite"/>
    </source>
</evidence>
<evidence type="ECO:0000256" key="6">
    <source>
        <dbReference type="ARBA" id="ARBA00048117"/>
    </source>
</evidence>
<evidence type="ECO:0000256" key="1">
    <source>
        <dbReference type="ARBA" id="ARBA00012156"/>
    </source>
</evidence>